<dbReference type="EMBL" id="SNRY01003496">
    <property type="protein sequence ID" value="KAA6320754.1"/>
    <property type="molecule type" value="Genomic_DNA"/>
</dbReference>
<accession>A0A5J4QIQ4</accession>
<reference evidence="2" key="1">
    <citation type="submission" date="2019-03" db="EMBL/GenBank/DDBJ databases">
        <title>Single cell metagenomics reveals metabolic interactions within the superorganism composed of flagellate Streblomastix strix and complex community of Bacteroidetes bacteria on its surface.</title>
        <authorList>
            <person name="Treitli S.C."/>
            <person name="Kolisko M."/>
            <person name="Husnik F."/>
            <person name="Keeling P."/>
            <person name="Hampl V."/>
        </authorList>
    </citation>
    <scope>NUCLEOTIDE SEQUENCE</scope>
    <source>
        <strain evidence="2">STM</strain>
    </source>
</reference>
<keyword evidence="1" id="KW-0175">Coiled coil</keyword>
<comment type="caution">
    <text evidence="2">The sequence shown here is derived from an EMBL/GenBank/DDBJ whole genome shotgun (WGS) entry which is preliminary data.</text>
</comment>
<name>A0A5J4QIQ4_9ZZZZ</name>
<proteinExistence type="predicted"/>
<feature type="non-terminal residue" evidence="2">
    <location>
        <position position="1"/>
    </location>
</feature>
<dbReference type="AlphaFoldDB" id="A0A5J4QIQ4"/>
<feature type="coiled-coil region" evidence="1">
    <location>
        <begin position="22"/>
        <end position="49"/>
    </location>
</feature>
<evidence type="ECO:0000313" key="2">
    <source>
        <dbReference type="EMBL" id="KAA6320754.1"/>
    </source>
</evidence>
<protein>
    <recommendedName>
        <fullName evidence="3">HNH endonuclease</fullName>
    </recommendedName>
</protein>
<organism evidence="2">
    <name type="scientific">termite gut metagenome</name>
    <dbReference type="NCBI Taxonomy" id="433724"/>
    <lineage>
        <taxon>unclassified sequences</taxon>
        <taxon>metagenomes</taxon>
        <taxon>organismal metagenomes</taxon>
    </lineage>
</organism>
<evidence type="ECO:0000256" key="1">
    <source>
        <dbReference type="SAM" id="Coils"/>
    </source>
</evidence>
<gene>
    <name evidence="2" type="ORF">EZS27_029513</name>
</gene>
<evidence type="ECO:0008006" key="3">
    <source>
        <dbReference type="Google" id="ProtNLM"/>
    </source>
</evidence>
<sequence>ANKGKDSEENFALTHESCNKSKQDADLNIARLLHKLKKIQAETSTTENKSASLKHILQHFNGSKFDFKYTINENKLRYSFSDIGDNNIYETEIYTDYLSNEQTCFVLLPLEYIYHDELINPRGINNSISQLVKEFWKKNPQLHLSLGRIEDNKIKIFDGQHKAVAQILLGSRKLLLRVFISPNIDRLTETNTNAGSILRQIAFDKSIMRQLNNTLYYERIKKYQEDHNLKSDDFSFSEQKLIDYFKGDNANVKKYILDSVKHSITDSNENKLKDYIDREGKSKEVPISYSAFDKSFLTIFIDSKQVLLSPINDKSDEGLNPRELEINQIIKLLNIIAEEIYINKFIPEIGVAKIENKIIESKDNDITDEHLIAFRMSKEEIMYNWLGYTKDVIENYFSNLGKKYNNSSLFQQKFDDQLWVNIRNFIINLKNLPLWKDRSMANTIFSGKKNYNYWKTIFDTGSSVDNVSVLAKPINYIEMIKSIDN</sequence>